<keyword evidence="4" id="KW-0067">ATP-binding</keyword>
<dbReference type="InterPro" id="IPR016187">
    <property type="entry name" value="CTDL_fold"/>
</dbReference>
<dbReference type="InterPro" id="IPR005532">
    <property type="entry name" value="SUMF_dom"/>
</dbReference>
<feature type="transmembrane region" description="Helical" evidence="6">
    <location>
        <begin position="336"/>
        <end position="356"/>
    </location>
</feature>
<feature type="region of interest" description="Disordered" evidence="5">
    <location>
        <begin position="361"/>
        <end position="406"/>
    </location>
</feature>
<dbReference type="CDD" id="cd14014">
    <property type="entry name" value="STKc_PknB_like"/>
    <property type="match status" value="1"/>
</dbReference>
<evidence type="ECO:0000256" key="6">
    <source>
        <dbReference type="SAM" id="Phobius"/>
    </source>
</evidence>
<evidence type="ECO:0000256" key="4">
    <source>
        <dbReference type="ARBA" id="ARBA00022840"/>
    </source>
</evidence>
<name>I2PWZ1_9BACT</name>
<evidence type="ECO:0000313" key="8">
    <source>
        <dbReference type="EMBL" id="EIG52047.1"/>
    </source>
</evidence>
<evidence type="ECO:0000256" key="2">
    <source>
        <dbReference type="ARBA" id="ARBA00022741"/>
    </source>
</evidence>
<keyword evidence="3 8" id="KW-0418">Kinase</keyword>
<gene>
    <name evidence="8" type="ORF">DesU5LDRAFT_0332</name>
</gene>
<organism evidence="8">
    <name type="scientific">Desulfovibrio sp. U5L</name>
    <dbReference type="NCBI Taxonomy" id="596152"/>
    <lineage>
        <taxon>Bacteria</taxon>
        <taxon>Pseudomonadati</taxon>
        <taxon>Thermodesulfobacteriota</taxon>
        <taxon>Desulfovibrionia</taxon>
        <taxon>Desulfovibrionales</taxon>
        <taxon>Desulfovibrionaceae</taxon>
        <taxon>Desulfovibrio</taxon>
    </lineage>
</organism>
<dbReference type="OrthoDB" id="9779541at2"/>
<dbReference type="SMART" id="SM00220">
    <property type="entry name" value="S_TKc"/>
    <property type="match status" value="1"/>
</dbReference>
<keyword evidence="2" id="KW-0547">Nucleotide-binding</keyword>
<reference evidence="8" key="1">
    <citation type="submission" date="2011-11" db="EMBL/GenBank/DDBJ databases">
        <title>Improved High-Quality Draft sequence of Desulfovibrio sp. U5L.</title>
        <authorList>
            <consortium name="US DOE Joint Genome Institute"/>
            <person name="Lucas S."/>
            <person name="Han J."/>
            <person name="Lapidus A."/>
            <person name="Cheng J.-F."/>
            <person name="Goodwin L."/>
            <person name="Pitluck S."/>
            <person name="Peters L."/>
            <person name="Ovchinnikova G."/>
            <person name="Held B."/>
            <person name="Detter J.C."/>
            <person name="Han C."/>
            <person name="Tapia R."/>
            <person name="Land M."/>
            <person name="Hauser L."/>
            <person name="Kyrpides N."/>
            <person name="Ivanova N."/>
            <person name="Pagani I."/>
            <person name="Gabster J."/>
            <person name="Walker C."/>
            <person name="Stolyar S."/>
            <person name="Stahl D."/>
            <person name="Arkin A."/>
            <person name="Dehal P."/>
            <person name="Hazen T."/>
            <person name="Woyke T."/>
        </authorList>
    </citation>
    <scope>NUCLEOTIDE SEQUENCE [LARGE SCALE GENOMIC DNA]</scope>
    <source>
        <strain evidence="8">U5L</strain>
    </source>
</reference>
<dbReference type="Gene3D" id="1.10.510.10">
    <property type="entry name" value="Transferase(Phosphotransferase) domain 1"/>
    <property type="match status" value="1"/>
</dbReference>
<keyword evidence="1" id="KW-0808">Transferase</keyword>
<dbReference type="InterPro" id="IPR011009">
    <property type="entry name" value="Kinase-like_dom_sf"/>
</dbReference>
<keyword evidence="6" id="KW-1133">Transmembrane helix</keyword>
<dbReference type="PROSITE" id="PS50011">
    <property type="entry name" value="PROTEIN_KINASE_DOM"/>
    <property type="match status" value="1"/>
</dbReference>
<dbReference type="SUPFAM" id="SSF56436">
    <property type="entry name" value="C-type lectin-like"/>
    <property type="match status" value="1"/>
</dbReference>
<evidence type="ECO:0000259" key="7">
    <source>
        <dbReference type="PROSITE" id="PS50011"/>
    </source>
</evidence>
<feature type="domain" description="Protein kinase" evidence="7">
    <location>
        <begin position="42"/>
        <end position="315"/>
    </location>
</feature>
<dbReference type="PROSITE" id="PS00108">
    <property type="entry name" value="PROTEIN_KINASE_ST"/>
    <property type="match status" value="1"/>
</dbReference>
<proteinExistence type="predicted"/>
<feature type="region of interest" description="Disordered" evidence="5">
    <location>
        <begin position="1"/>
        <end position="34"/>
    </location>
</feature>
<dbReference type="SUPFAM" id="SSF56112">
    <property type="entry name" value="Protein kinase-like (PK-like)"/>
    <property type="match status" value="1"/>
</dbReference>
<dbReference type="Pfam" id="PF03781">
    <property type="entry name" value="FGE-sulfatase"/>
    <property type="match status" value="1"/>
</dbReference>
<dbReference type="Gene3D" id="3.30.200.20">
    <property type="entry name" value="Phosphorylase Kinase, domain 1"/>
    <property type="match status" value="1"/>
</dbReference>
<evidence type="ECO:0000256" key="5">
    <source>
        <dbReference type="SAM" id="MobiDB-lite"/>
    </source>
</evidence>
<dbReference type="GO" id="GO:0005524">
    <property type="term" value="F:ATP binding"/>
    <property type="evidence" value="ECO:0007669"/>
    <property type="project" value="UniProtKB-KW"/>
</dbReference>
<dbReference type="GO" id="GO:0004674">
    <property type="term" value="F:protein serine/threonine kinase activity"/>
    <property type="evidence" value="ECO:0007669"/>
    <property type="project" value="UniProtKB-KW"/>
</dbReference>
<dbReference type="InterPro" id="IPR008271">
    <property type="entry name" value="Ser/Thr_kinase_AS"/>
</dbReference>
<feature type="compositionally biased region" description="Low complexity" evidence="5">
    <location>
        <begin position="380"/>
        <end position="391"/>
    </location>
</feature>
<sequence>MALKTGRPDQEETTKNASSRTEGGGRKPRNPLPAGLVLNGKWEILDHVASGGKGDVYRAHQINLERIVALKVISQDFIESLKEQDAGLSAEIERFRREVQAMAKIRHPNVLQIFDYDADVVEGKLLEYLVMEYLSDSTLRATMPQEGLGHNREAVVTWIRYLFLPVLGGLQAVHAAGIVHRDIKPENILMDGKSPKLADFGLARMAQTQGLTQSFDVLGTIHYMPAEQFEDGSTADARADIYALGKVLYEAMAGKITRSKRVIFKQVGLRLDGICGVDATFFAKLDGIIRCATNEDPGSRYPTVDRFLDDLQELLDINSDERTRKFTDKAHRTRKLFYATVVAILLGIAFLVANHFSREERASKPTGQPLTQERTGGDGPDAPARPGQGAPSRQRPKPGEGSRSGESLTIADGAVLYLIQGGATEWQPKVDGPIVRSEDIPPFYFEEGLVSNKSYVAYLNAIYNMITVQNMVVYYQGVVLFLLGEVREGYQPIIYKEGKFTVSDPAFEDNPVVRVTPEGALAYAHYYGRDIPSPPQWNLARTMWGDQIAGTPAGMEEWGYDRGNGTERFFSMSPMDGNESIFCPILRQRWESLPNVGFRTILRRAQVEKSR</sequence>
<dbReference type="HOGENOM" id="CLU_443279_0_0_7"/>
<feature type="compositionally biased region" description="Basic and acidic residues" evidence="5">
    <location>
        <begin position="1"/>
        <end position="14"/>
    </location>
</feature>
<dbReference type="EMBL" id="JH600068">
    <property type="protein sequence ID" value="EIG52047.1"/>
    <property type="molecule type" value="Genomic_DNA"/>
</dbReference>
<accession>I2PWZ1</accession>
<dbReference type="eggNOG" id="COG0515">
    <property type="taxonomic scope" value="Bacteria"/>
</dbReference>
<dbReference type="Pfam" id="PF00069">
    <property type="entry name" value="Pkinase"/>
    <property type="match status" value="1"/>
</dbReference>
<dbReference type="STRING" id="596152.DesU5LDRAFT_0332"/>
<dbReference type="AlphaFoldDB" id="I2PWZ1"/>
<keyword evidence="6" id="KW-0812">Transmembrane</keyword>
<feature type="compositionally biased region" description="Polar residues" evidence="5">
    <location>
        <begin position="365"/>
        <end position="374"/>
    </location>
</feature>
<protein>
    <submittedName>
        <fullName evidence="8">Serine/threonine protein kinase</fullName>
    </submittedName>
</protein>
<keyword evidence="8" id="KW-0723">Serine/threonine-protein kinase</keyword>
<dbReference type="InterPro" id="IPR000719">
    <property type="entry name" value="Prot_kinase_dom"/>
</dbReference>
<evidence type="ECO:0000256" key="1">
    <source>
        <dbReference type="ARBA" id="ARBA00022679"/>
    </source>
</evidence>
<dbReference type="PANTHER" id="PTHR43289:SF34">
    <property type="entry name" value="SERINE_THREONINE-PROTEIN KINASE YBDM-RELATED"/>
    <property type="match status" value="1"/>
</dbReference>
<keyword evidence="6" id="KW-0472">Membrane</keyword>
<evidence type="ECO:0000256" key="3">
    <source>
        <dbReference type="ARBA" id="ARBA00022777"/>
    </source>
</evidence>
<dbReference type="PANTHER" id="PTHR43289">
    <property type="entry name" value="MITOGEN-ACTIVATED PROTEIN KINASE KINASE KINASE 20-RELATED"/>
    <property type="match status" value="1"/>
</dbReference>